<evidence type="ECO:0000256" key="16">
    <source>
        <dbReference type="SAM" id="MobiDB-lite"/>
    </source>
</evidence>
<evidence type="ECO:0000256" key="10">
    <source>
        <dbReference type="ARBA" id="ARBA00023004"/>
    </source>
</evidence>
<keyword evidence="10 15" id="KW-0408">Iron</keyword>
<dbReference type="InterPro" id="IPR051735">
    <property type="entry name" value="CFEM_domain"/>
</dbReference>
<dbReference type="STRING" id="356882.A0A423VUU1"/>
<reference evidence="19 20" key="1">
    <citation type="submission" date="2015-09" db="EMBL/GenBank/DDBJ databases">
        <title>Host preference determinants of Valsa canker pathogens revealed by comparative genomics.</title>
        <authorList>
            <person name="Yin Z."/>
            <person name="Huang L."/>
        </authorList>
    </citation>
    <scope>NUCLEOTIDE SEQUENCE [LARGE SCALE GENOMIC DNA]</scope>
    <source>
        <strain evidence="19 20">03-1</strain>
    </source>
</reference>
<evidence type="ECO:0000256" key="8">
    <source>
        <dbReference type="ARBA" id="ARBA00022723"/>
    </source>
</evidence>
<proteinExistence type="inferred from homology"/>
<keyword evidence="4" id="KW-1003">Cell membrane</keyword>
<evidence type="ECO:0000256" key="7">
    <source>
        <dbReference type="ARBA" id="ARBA00022622"/>
    </source>
</evidence>
<feature type="disulfide bond" evidence="15">
    <location>
        <begin position="49"/>
        <end position="56"/>
    </location>
</feature>
<comment type="similarity">
    <text evidence="3">Belongs to the RBT5 family.</text>
</comment>
<keyword evidence="20" id="KW-1185">Reference proteome</keyword>
<organism evidence="19 20">
    <name type="scientific">Cytospora schulzeri</name>
    <dbReference type="NCBI Taxonomy" id="448051"/>
    <lineage>
        <taxon>Eukaryota</taxon>
        <taxon>Fungi</taxon>
        <taxon>Dikarya</taxon>
        <taxon>Ascomycota</taxon>
        <taxon>Pezizomycotina</taxon>
        <taxon>Sordariomycetes</taxon>
        <taxon>Sordariomycetidae</taxon>
        <taxon>Diaporthales</taxon>
        <taxon>Cytosporaceae</taxon>
        <taxon>Cytospora</taxon>
    </lineage>
</organism>
<evidence type="ECO:0000313" key="19">
    <source>
        <dbReference type="EMBL" id="ROV94751.1"/>
    </source>
</evidence>
<sequence length="196" mass="18767">MRLLALFPTLALIHIGLVVAAEECANVALTAIPSCAQNCILNGAPTIGCEGTDFDCQCAESAALFAAVEGCVATACPSASYQAVIDGASAVCDCASPALRIGAVAGTASVSSIGGTAPATNSATATSTKATTTGSVTSAGGSVTTSSPGSGNTWTGYTSVSNVATASAGGAAAQATPVGNVIRYVIPVVMAGAAML</sequence>
<evidence type="ECO:0000256" key="9">
    <source>
        <dbReference type="ARBA" id="ARBA00022729"/>
    </source>
</evidence>
<dbReference type="GO" id="GO:0098552">
    <property type="term" value="C:side of membrane"/>
    <property type="evidence" value="ECO:0007669"/>
    <property type="project" value="UniProtKB-KW"/>
</dbReference>
<dbReference type="SMART" id="SM00747">
    <property type="entry name" value="CFEM"/>
    <property type="match status" value="1"/>
</dbReference>
<evidence type="ECO:0000256" key="13">
    <source>
        <dbReference type="ARBA" id="ARBA00023180"/>
    </source>
</evidence>
<dbReference type="Proteomes" id="UP000283895">
    <property type="component" value="Unassembled WGS sequence"/>
</dbReference>
<feature type="domain" description="CFEM" evidence="18">
    <location>
        <begin position="7"/>
        <end position="120"/>
    </location>
</feature>
<evidence type="ECO:0000256" key="1">
    <source>
        <dbReference type="ARBA" id="ARBA00004609"/>
    </source>
</evidence>
<evidence type="ECO:0000259" key="18">
    <source>
        <dbReference type="PROSITE" id="PS52012"/>
    </source>
</evidence>
<evidence type="ECO:0000256" key="17">
    <source>
        <dbReference type="SAM" id="SignalP"/>
    </source>
</evidence>
<dbReference type="GO" id="GO:0005886">
    <property type="term" value="C:plasma membrane"/>
    <property type="evidence" value="ECO:0007669"/>
    <property type="project" value="UniProtKB-SubCell"/>
</dbReference>
<evidence type="ECO:0000313" key="20">
    <source>
        <dbReference type="Proteomes" id="UP000283895"/>
    </source>
</evidence>
<dbReference type="GO" id="GO:0046872">
    <property type="term" value="F:metal ion binding"/>
    <property type="evidence" value="ECO:0007669"/>
    <property type="project" value="UniProtKB-UniRule"/>
</dbReference>
<dbReference type="PROSITE" id="PS52012">
    <property type="entry name" value="CFEM"/>
    <property type="match status" value="1"/>
</dbReference>
<protein>
    <recommendedName>
        <fullName evidence="18">CFEM domain-containing protein</fullName>
    </recommendedName>
</protein>
<keyword evidence="5" id="KW-0964">Secreted</keyword>
<keyword evidence="6 15" id="KW-0349">Heme</keyword>
<comment type="caution">
    <text evidence="19">The sequence shown here is derived from an EMBL/GenBank/DDBJ whole genome shotgun (WGS) entry which is preliminary data.</text>
</comment>
<evidence type="ECO:0000256" key="12">
    <source>
        <dbReference type="ARBA" id="ARBA00023157"/>
    </source>
</evidence>
<gene>
    <name evidence="19" type="ORF">VMCG_08833</name>
</gene>
<evidence type="ECO:0000256" key="15">
    <source>
        <dbReference type="PROSITE-ProRule" id="PRU01356"/>
    </source>
</evidence>
<evidence type="ECO:0000256" key="6">
    <source>
        <dbReference type="ARBA" id="ARBA00022617"/>
    </source>
</evidence>
<name>A0A423VUU1_9PEZI</name>
<feature type="region of interest" description="Disordered" evidence="16">
    <location>
        <begin position="115"/>
        <end position="151"/>
    </location>
</feature>
<feature type="chain" id="PRO_5019464725" description="CFEM domain-containing protein" evidence="17">
    <location>
        <begin position="21"/>
        <end position="196"/>
    </location>
</feature>
<dbReference type="EMBL" id="LKEA01000039">
    <property type="protein sequence ID" value="ROV94751.1"/>
    <property type="molecule type" value="Genomic_DNA"/>
</dbReference>
<dbReference type="InterPro" id="IPR008427">
    <property type="entry name" value="Extracellular_membr_CFEM_dom"/>
</dbReference>
<keyword evidence="11" id="KW-0472">Membrane</keyword>
<evidence type="ECO:0000256" key="4">
    <source>
        <dbReference type="ARBA" id="ARBA00022475"/>
    </source>
</evidence>
<keyword evidence="13" id="KW-0325">Glycoprotein</keyword>
<keyword evidence="8 15" id="KW-0479">Metal-binding</keyword>
<comment type="caution">
    <text evidence="15">Lacks conserved residue(s) required for the propagation of feature annotation.</text>
</comment>
<evidence type="ECO:0000256" key="2">
    <source>
        <dbReference type="ARBA" id="ARBA00004613"/>
    </source>
</evidence>
<keyword evidence="12 15" id="KW-1015">Disulfide bond</keyword>
<keyword evidence="14" id="KW-0449">Lipoprotein</keyword>
<keyword evidence="9 17" id="KW-0732">Signal</keyword>
<dbReference type="Pfam" id="PF05730">
    <property type="entry name" value="CFEM"/>
    <property type="match status" value="1"/>
</dbReference>
<dbReference type="OrthoDB" id="3767534at2759"/>
<dbReference type="AlphaFoldDB" id="A0A423VUU1"/>
<feature type="binding site" description="axial binding residue" evidence="15">
    <location>
        <position position="53"/>
    </location>
    <ligand>
        <name>heme</name>
        <dbReference type="ChEBI" id="CHEBI:30413"/>
    </ligand>
    <ligandPart>
        <name>Fe</name>
        <dbReference type="ChEBI" id="CHEBI:18248"/>
    </ligandPart>
</feature>
<evidence type="ECO:0000256" key="3">
    <source>
        <dbReference type="ARBA" id="ARBA00010031"/>
    </source>
</evidence>
<dbReference type="GO" id="GO:0005576">
    <property type="term" value="C:extracellular region"/>
    <property type="evidence" value="ECO:0007669"/>
    <property type="project" value="UniProtKB-SubCell"/>
</dbReference>
<comment type="subcellular location">
    <subcellularLocation>
        <location evidence="1">Cell membrane</location>
        <topology evidence="1">Lipid-anchor</topology>
        <topology evidence="1">GPI-anchor</topology>
    </subcellularLocation>
    <subcellularLocation>
        <location evidence="2">Secreted</location>
    </subcellularLocation>
</comment>
<evidence type="ECO:0000256" key="11">
    <source>
        <dbReference type="ARBA" id="ARBA00023136"/>
    </source>
</evidence>
<evidence type="ECO:0000256" key="5">
    <source>
        <dbReference type="ARBA" id="ARBA00022525"/>
    </source>
</evidence>
<dbReference type="PANTHER" id="PTHR37928:SF2">
    <property type="entry name" value="GPI ANCHORED CFEM DOMAIN PROTEIN (AFU_ORTHOLOGUE AFUA_6G10580)"/>
    <property type="match status" value="1"/>
</dbReference>
<evidence type="ECO:0000256" key="14">
    <source>
        <dbReference type="ARBA" id="ARBA00023288"/>
    </source>
</evidence>
<dbReference type="PANTHER" id="PTHR37928">
    <property type="entry name" value="CFEM DOMAIN PROTEIN (AFU_ORTHOLOGUE AFUA_6G14090)"/>
    <property type="match status" value="1"/>
</dbReference>
<keyword evidence="7" id="KW-0336">GPI-anchor</keyword>
<accession>A0A423VUU1</accession>
<feature type="signal peptide" evidence="17">
    <location>
        <begin position="1"/>
        <end position="20"/>
    </location>
</feature>